<reference evidence="1" key="1">
    <citation type="journal article" date="2015" name="Nature">
        <title>Complex archaea that bridge the gap between prokaryotes and eukaryotes.</title>
        <authorList>
            <person name="Spang A."/>
            <person name="Saw J.H."/>
            <person name="Jorgensen S.L."/>
            <person name="Zaremba-Niedzwiedzka K."/>
            <person name="Martijn J."/>
            <person name="Lind A.E."/>
            <person name="van Eijk R."/>
            <person name="Schleper C."/>
            <person name="Guy L."/>
            <person name="Ettema T.J."/>
        </authorList>
    </citation>
    <scope>NUCLEOTIDE SEQUENCE</scope>
</reference>
<organism evidence="1">
    <name type="scientific">marine sediment metagenome</name>
    <dbReference type="NCBI Taxonomy" id="412755"/>
    <lineage>
        <taxon>unclassified sequences</taxon>
        <taxon>metagenomes</taxon>
        <taxon>ecological metagenomes</taxon>
    </lineage>
</organism>
<dbReference type="AlphaFoldDB" id="A0A0F9FDQ6"/>
<dbReference type="EMBL" id="LAZR01030849">
    <property type="protein sequence ID" value="KKL55410.1"/>
    <property type="molecule type" value="Genomic_DNA"/>
</dbReference>
<sequence length="207" mass="22094">MFHYSRAGAALNRHDGAGNNDSWSLTNEAPNQSAAIGATTIQVVNTTATENQYQGGWIAVFTGRLQVRHILANDASDGTDTTLYIDGGLEEAITADSTWVTGYPSIYYDTRQASLEFTTVMCVPVCVVASGSYYWGQTWGPCYGRVIGTVPGVTTADREIYFGGNGSLYGHIEAEAATAGGYQRAGYLLPKTTSGGGDQFYMLQLAP</sequence>
<protein>
    <submittedName>
        <fullName evidence="1">Uncharacterized protein</fullName>
    </submittedName>
</protein>
<accession>A0A0F9FDQ6</accession>
<name>A0A0F9FDQ6_9ZZZZ</name>
<evidence type="ECO:0000313" key="1">
    <source>
        <dbReference type="EMBL" id="KKL55410.1"/>
    </source>
</evidence>
<gene>
    <name evidence="1" type="ORF">LCGC14_2255710</name>
</gene>
<comment type="caution">
    <text evidence="1">The sequence shown here is derived from an EMBL/GenBank/DDBJ whole genome shotgun (WGS) entry which is preliminary data.</text>
</comment>
<proteinExistence type="predicted"/>